<proteinExistence type="inferred from homology"/>
<dbReference type="Gene3D" id="1.20.1600.10">
    <property type="entry name" value="Outer membrane efflux proteins (OEP)"/>
    <property type="match status" value="1"/>
</dbReference>
<keyword evidence="9" id="KW-0732">Signal</keyword>
<evidence type="ECO:0000256" key="3">
    <source>
        <dbReference type="ARBA" id="ARBA00022448"/>
    </source>
</evidence>
<protein>
    <recommendedName>
        <fullName evidence="12">Outer membrane efflux protein</fullName>
    </recommendedName>
</protein>
<evidence type="ECO:0000256" key="8">
    <source>
        <dbReference type="SAM" id="Coils"/>
    </source>
</evidence>
<feature type="signal peptide" evidence="9">
    <location>
        <begin position="1"/>
        <end position="28"/>
    </location>
</feature>
<evidence type="ECO:0000256" key="2">
    <source>
        <dbReference type="ARBA" id="ARBA00007613"/>
    </source>
</evidence>
<organism evidence="10 11">
    <name type="scientific">Alistipes indistinctus YIT 12060</name>
    <dbReference type="NCBI Taxonomy" id="742725"/>
    <lineage>
        <taxon>Bacteria</taxon>
        <taxon>Pseudomonadati</taxon>
        <taxon>Bacteroidota</taxon>
        <taxon>Bacteroidia</taxon>
        <taxon>Bacteroidales</taxon>
        <taxon>Rikenellaceae</taxon>
        <taxon>Alistipes</taxon>
    </lineage>
</organism>
<dbReference type="eggNOG" id="COG1538">
    <property type="taxonomic scope" value="Bacteria"/>
</dbReference>
<keyword evidence="11" id="KW-1185">Reference proteome</keyword>
<dbReference type="SUPFAM" id="SSF56954">
    <property type="entry name" value="Outer membrane efflux proteins (OEP)"/>
    <property type="match status" value="1"/>
</dbReference>
<evidence type="ECO:0000256" key="5">
    <source>
        <dbReference type="ARBA" id="ARBA00022692"/>
    </source>
</evidence>
<evidence type="ECO:0000313" key="10">
    <source>
        <dbReference type="EMBL" id="EHB91575.1"/>
    </source>
</evidence>
<keyword evidence="8" id="KW-0175">Coiled coil</keyword>
<dbReference type="Proteomes" id="UP000006008">
    <property type="component" value="Unassembled WGS sequence"/>
</dbReference>
<keyword evidence="3" id="KW-0813">Transport</keyword>
<dbReference type="GO" id="GO:0015288">
    <property type="term" value="F:porin activity"/>
    <property type="evidence" value="ECO:0007669"/>
    <property type="project" value="TreeGrafter"/>
</dbReference>
<dbReference type="GO" id="GO:0009279">
    <property type="term" value="C:cell outer membrane"/>
    <property type="evidence" value="ECO:0007669"/>
    <property type="project" value="UniProtKB-SubCell"/>
</dbReference>
<feature type="coiled-coil region" evidence="8">
    <location>
        <begin position="131"/>
        <end position="188"/>
    </location>
</feature>
<feature type="chain" id="PRO_5003477986" description="Outer membrane efflux protein" evidence="9">
    <location>
        <begin position="29"/>
        <end position="443"/>
    </location>
</feature>
<reference evidence="10 11" key="1">
    <citation type="submission" date="2011-08" db="EMBL/GenBank/DDBJ databases">
        <title>The Genome Sequence of Alistipes indistinctus YIT 12060.</title>
        <authorList>
            <consortium name="The Broad Institute Genome Sequencing Platform"/>
            <person name="Earl A."/>
            <person name="Ward D."/>
            <person name="Feldgarden M."/>
            <person name="Gevers D."/>
            <person name="Morotomi M."/>
            <person name="Young S.K."/>
            <person name="Zeng Q."/>
            <person name="Gargeya S."/>
            <person name="Fitzgerald M."/>
            <person name="Haas B."/>
            <person name="Abouelleil A."/>
            <person name="Alvarado L."/>
            <person name="Arachchi H.M."/>
            <person name="Berlin A."/>
            <person name="Brown A."/>
            <person name="Chapman S.B."/>
            <person name="Chen Z."/>
            <person name="Dunbar C."/>
            <person name="Freedman E."/>
            <person name="Gearin G."/>
            <person name="Gellesch M."/>
            <person name="Goldberg J."/>
            <person name="Griggs A."/>
            <person name="Gujja S."/>
            <person name="Heiman D."/>
            <person name="Howarth C."/>
            <person name="Larson L."/>
            <person name="Lui A."/>
            <person name="MacDonald P.J.P."/>
            <person name="Montmayeur A."/>
            <person name="Murphy C."/>
            <person name="Neiman D."/>
            <person name="Pearson M."/>
            <person name="Priest M."/>
            <person name="Roberts A."/>
            <person name="Saif S."/>
            <person name="Shea T."/>
            <person name="Shenoy N."/>
            <person name="Sisk P."/>
            <person name="Stolte C."/>
            <person name="Sykes S."/>
            <person name="Wortman J."/>
            <person name="Nusbaum C."/>
            <person name="Birren B."/>
        </authorList>
    </citation>
    <scope>NUCLEOTIDE SEQUENCE [LARGE SCALE GENOMIC DNA]</scope>
    <source>
        <strain evidence="10 11">YIT 12060</strain>
    </source>
</reference>
<dbReference type="GO" id="GO:1990281">
    <property type="term" value="C:efflux pump complex"/>
    <property type="evidence" value="ECO:0007669"/>
    <property type="project" value="TreeGrafter"/>
</dbReference>
<evidence type="ECO:0000313" key="11">
    <source>
        <dbReference type="Proteomes" id="UP000006008"/>
    </source>
</evidence>
<name>G5HAF9_9BACT</name>
<keyword evidence="6" id="KW-0472">Membrane</keyword>
<evidence type="ECO:0008006" key="12">
    <source>
        <dbReference type="Google" id="ProtNLM"/>
    </source>
</evidence>
<dbReference type="PANTHER" id="PTHR30026">
    <property type="entry name" value="OUTER MEMBRANE PROTEIN TOLC"/>
    <property type="match status" value="1"/>
</dbReference>
<dbReference type="GO" id="GO:0015562">
    <property type="term" value="F:efflux transmembrane transporter activity"/>
    <property type="evidence" value="ECO:0007669"/>
    <property type="project" value="InterPro"/>
</dbReference>
<keyword evidence="5" id="KW-0812">Transmembrane</keyword>
<accession>G5HAF9</accession>
<dbReference type="STRING" id="742725.HMPREF9450_01624"/>
<dbReference type="InterPro" id="IPR003423">
    <property type="entry name" value="OMP_efflux"/>
</dbReference>
<keyword evidence="4" id="KW-1134">Transmembrane beta strand</keyword>
<keyword evidence="7" id="KW-0998">Cell outer membrane</keyword>
<dbReference type="InterPro" id="IPR051906">
    <property type="entry name" value="TolC-like"/>
</dbReference>
<dbReference type="PATRIC" id="fig|742725.3.peg.1717"/>
<evidence type="ECO:0000256" key="4">
    <source>
        <dbReference type="ARBA" id="ARBA00022452"/>
    </source>
</evidence>
<comment type="similarity">
    <text evidence="2">Belongs to the outer membrane factor (OMF) (TC 1.B.17) family.</text>
</comment>
<evidence type="ECO:0000256" key="1">
    <source>
        <dbReference type="ARBA" id="ARBA00004442"/>
    </source>
</evidence>
<evidence type="ECO:0000256" key="7">
    <source>
        <dbReference type="ARBA" id="ARBA00023237"/>
    </source>
</evidence>
<comment type="caution">
    <text evidence="10">The sequence shown here is derived from an EMBL/GenBank/DDBJ whole genome shotgun (WGS) entry which is preliminary data.</text>
</comment>
<gene>
    <name evidence="10" type="ORF">HMPREF9450_01624</name>
</gene>
<evidence type="ECO:0000256" key="9">
    <source>
        <dbReference type="SAM" id="SignalP"/>
    </source>
</evidence>
<dbReference type="EMBL" id="ADLD01000013">
    <property type="protein sequence ID" value="EHB91575.1"/>
    <property type="molecule type" value="Genomic_DNA"/>
</dbReference>
<comment type="subcellular location">
    <subcellularLocation>
        <location evidence="1">Cell outer membrane</location>
    </subcellularLocation>
</comment>
<dbReference type="AlphaFoldDB" id="G5HAF9"/>
<dbReference type="Pfam" id="PF02321">
    <property type="entry name" value="OEP"/>
    <property type="match status" value="2"/>
</dbReference>
<evidence type="ECO:0000256" key="6">
    <source>
        <dbReference type="ARBA" id="ARBA00023136"/>
    </source>
</evidence>
<dbReference type="OrthoDB" id="916581at2"/>
<sequence length="443" mass="50816">MRYWMGFKLRHMFLKASLSLLLVPLTTAAQPQVRTLSIDELFRLGIENSLRMQASRIGETLAGERAKSARSERLPGLNVGLSGGYLGQPVVFQQGLTQATRPDTPNWSNNYNIDLSQPLYEGGKIRYSIRQADLERQIASLSTENDRAEIKMLLLQQYVALYNLYKQTEVLQQNIDESTRRLEDIRRMRNEGLVTRNDEIRSELQLTNDRLALREARNDICIVSQQLDVVLGLDETLLIAPDTALLYTAAPVESYQRYVERAYANYPELKIARENTSLARNDIRIARANYLPTLSLHGANTLARPITRTMQDTYANNWNIGLALSYNLSSLYRNRHRVEEARHAVSLRENAEQQVMQAIRVNVRRACTKHQEALERVQALMLAVRQADENYRIVHNRYLNQLSILTDLLDASRVRLEAQMQLTAARAEVIYTYYQLLQTCGSL</sequence>
<dbReference type="HOGENOM" id="CLU_012817_10_4_10"/>
<dbReference type="PANTHER" id="PTHR30026:SF23">
    <property type="entry name" value="TO APRF-PUTATIVE OUTER MEMBRANE EFFLUX PROTEIN OR SECRETED ALKALINE PHOSPHATASE-RELATED"/>
    <property type="match status" value="1"/>
</dbReference>